<dbReference type="RefSeq" id="WP_311039376.1">
    <property type="nucleotide sequence ID" value="NZ_CP117522.1"/>
</dbReference>
<keyword evidence="1" id="KW-0596">Phosphopantetheine</keyword>
<dbReference type="Pfam" id="PF13193">
    <property type="entry name" value="AMP-binding_C"/>
    <property type="match status" value="1"/>
</dbReference>
<protein>
    <submittedName>
        <fullName evidence="5">Amino acid adenylation domain-containing protein</fullName>
    </submittedName>
</protein>
<organism evidence="5 6">
    <name type="scientific">Streptomyces luomodiensis</name>
    <dbReference type="NCBI Taxonomy" id="3026192"/>
    <lineage>
        <taxon>Bacteria</taxon>
        <taxon>Bacillati</taxon>
        <taxon>Actinomycetota</taxon>
        <taxon>Actinomycetes</taxon>
        <taxon>Kitasatosporales</taxon>
        <taxon>Streptomycetaceae</taxon>
        <taxon>Streptomyces</taxon>
    </lineage>
</organism>
<feature type="region of interest" description="Disordered" evidence="3">
    <location>
        <begin position="137"/>
        <end position="157"/>
    </location>
</feature>
<dbReference type="SUPFAM" id="SSF47336">
    <property type="entry name" value="ACP-like"/>
    <property type="match status" value="1"/>
</dbReference>
<dbReference type="Proteomes" id="UP001305606">
    <property type="component" value="Chromosome"/>
</dbReference>
<dbReference type="SUPFAM" id="SSF56801">
    <property type="entry name" value="Acetyl-CoA synthetase-like"/>
    <property type="match status" value="1"/>
</dbReference>
<dbReference type="InterPro" id="IPR045851">
    <property type="entry name" value="AMP-bd_C_sf"/>
</dbReference>
<evidence type="ECO:0000259" key="4">
    <source>
        <dbReference type="PROSITE" id="PS50075"/>
    </source>
</evidence>
<dbReference type="PROSITE" id="PS00455">
    <property type="entry name" value="AMP_BINDING"/>
    <property type="match status" value="1"/>
</dbReference>
<name>A0ABY9V8R5_9ACTN</name>
<dbReference type="EMBL" id="CP117522">
    <property type="protein sequence ID" value="WNF01042.1"/>
    <property type="molecule type" value="Genomic_DNA"/>
</dbReference>
<evidence type="ECO:0000313" key="6">
    <source>
        <dbReference type="Proteomes" id="UP001305606"/>
    </source>
</evidence>
<dbReference type="Pfam" id="PF00501">
    <property type="entry name" value="AMP-binding"/>
    <property type="match status" value="1"/>
</dbReference>
<dbReference type="InterPro" id="IPR000873">
    <property type="entry name" value="AMP-dep_synth/lig_dom"/>
</dbReference>
<dbReference type="PANTHER" id="PTHR45527">
    <property type="entry name" value="NONRIBOSOMAL PEPTIDE SYNTHETASE"/>
    <property type="match status" value="1"/>
</dbReference>
<dbReference type="PROSITE" id="PS50075">
    <property type="entry name" value="CARRIER"/>
    <property type="match status" value="1"/>
</dbReference>
<dbReference type="InterPro" id="IPR042099">
    <property type="entry name" value="ANL_N_sf"/>
</dbReference>
<evidence type="ECO:0000256" key="2">
    <source>
        <dbReference type="ARBA" id="ARBA00022553"/>
    </source>
</evidence>
<dbReference type="PANTHER" id="PTHR45527:SF1">
    <property type="entry name" value="FATTY ACID SYNTHASE"/>
    <property type="match status" value="1"/>
</dbReference>
<proteinExistence type="predicted"/>
<dbReference type="NCBIfam" id="TIGR01733">
    <property type="entry name" value="AA-adenyl-dom"/>
    <property type="match status" value="1"/>
</dbReference>
<dbReference type="InterPro" id="IPR010071">
    <property type="entry name" value="AA_adenyl_dom"/>
</dbReference>
<dbReference type="Gene3D" id="1.10.1200.10">
    <property type="entry name" value="ACP-like"/>
    <property type="match status" value="1"/>
</dbReference>
<dbReference type="Gene3D" id="3.30.300.30">
    <property type="match status" value="1"/>
</dbReference>
<evidence type="ECO:0000256" key="3">
    <source>
        <dbReference type="SAM" id="MobiDB-lite"/>
    </source>
</evidence>
<dbReference type="InterPro" id="IPR009081">
    <property type="entry name" value="PP-bd_ACP"/>
</dbReference>
<dbReference type="Pfam" id="PF00550">
    <property type="entry name" value="PP-binding"/>
    <property type="match status" value="1"/>
</dbReference>
<sequence length="829" mass="87975">MHGTDPGGHGREHPDGDAAGPWLATDRHRFNAREHTPDSVTRTLTPDTVRRLAEGSTAADVPGPVTLLTAWTAVLHRHTQQRDLLIGLDPASFTDAAAPAGNTPDAATVPLRVRLRPDAAFADERARIHTAVTEALARDPGGTPATDPRAVAGRAPAPSLRHGTWDVALTLDSGPVHTHLTLHYNASLFTRATAQWILGHCATLLTAAVATPGTPVRELPVQDEPAPAPWRLPVPDGYRPPEPARRGEGLVDRFRRTAAAHPARLAVTGPQGSLTYAELDRVSDTVARRLRRTAGPGDRVALLYGHDVGAVAAIWAVLKTGAAYVPLDPRQPDGRLTRLLTDADCTTLVCDPALADRAGSLARGARTVPADPFDIAVTSPAPPEAPTPGDPDAPAYLLHTSGSTGRPKAVVQSHANVLAHTLAYADRLRIGPRDHIPLLARYTFDAAVMDLYAALLTGATLHVEDPVATAPELRERLRRAATTVLHTTPTLFRHLVGDLPEEGGPDPAFASVRAVVLGGEEAGQHDLRRFLAAFGRNAALVNGLGPTECTLIAQYLAGATDLGGTALPVGHPVEGISLRLLDEEGRGTELLGELEVRGERVAHGYWNEPDATAAAFGTGADGTRHYRTGDLARRRADGALVFAGRKDRQIKLRGHRIEPGEIEAALRSHPTVAEAVVAVDTRAPAPRLVGYVTPATGFPPDTGELLAYLARTLPDHAVPWRIVALDRLPLGPTGKVDRARLPAPGELPSDAAAAPTTPLERTVAQLWCRVLGTDSADLHGNFMAAGGDSVRLLTLLGDVRRELDAEVPLLEFLAAPTIDTLVKLIERET</sequence>
<dbReference type="InterPro" id="IPR036736">
    <property type="entry name" value="ACP-like_sf"/>
</dbReference>
<feature type="region of interest" description="Disordered" evidence="3">
    <location>
        <begin position="218"/>
        <end position="242"/>
    </location>
</feature>
<dbReference type="CDD" id="cd05930">
    <property type="entry name" value="A_NRPS"/>
    <property type="match status" value="1"/>
</dbReference>
<feature type="domain" description="Carrier" evidence="4">
    <location>
        <begin position="754"/>
        <end position="829"/>
    </location>
</feature>
<evidence type="ECO:0000313" key="5">
    <source>
        <dbReference type="EMBL" id="WNF01042.1"/>
    </source>
</evidence>
<dbReference type="InterPro" id="IPR006162">
    <property type="entry name" value="Ppantetheine_attach_site"/>
</dbReference>
<keyword evidence="2" id="KW-0597">Phosphoprotein</keyword>
<accession>A0ABY9V8R5</accession>
<dbReference type="Gene3D" id="3.30.559.30">
    <property type="entry name" value="Nonribosomal peptide synthetase, condensation domain"/>
    <property type="match status" value="1"/>
</dbReference>
<dbReference type="InterPro" id="IPR025110">
    <property type="entry name" value="AMP-bd_C"/>
</dbReference>
<dbReference type="InterPro" id="IPR020845">
    <property type="entry name" value="AMP-binding_CS"/>
</dbReference>
<feature type="region of interest" description="Disordered" evidence="3">
    <location>
        <begin position="1"/>
        <end position="22"/>
    </location>
</feature>
<gene>
    <name evidence="5" type="ORF">PS467_39740</name>
</gene>
<reference evidence="5 6" key="1">
    <citation type="submission" date="2023-02" db="EMBL/GenBank/DDBJ databases">
        <title>Streptomyces sp. SCA4-21 with antifungal activity against Fusarium oxysporum f. sp. cubense, Streptomyces sp. SCA2-17 with antifungal activity against Fusarium oxysporum f. sp. cubense.</title>
        <authorList>
            <person name="Qi D."/>
        </authorList>
    </citation>
    <scope>NUCLEOTIDE SEQUENCE [LARGE SCALE GENOMIC DNA]</scope>
    <source>
        <strain evidence="5 6">SCA4-21</strain>
    </source>
</reference>
<dbReference type="Gene3D" id="3.40.50.12780">
    <property type="entry name" value="N-terminal domain of ligase-like"/>
    <property type="match status" value="1"/>
</dbReference>
<dbReference type="SUPFAM" id="SSF52777">
    <property type="entry name" value="CoA-dependent acyltransferases"/>
    <property type="match status" value="1"/>
</dbReference>
<keyword evidence="6" id="KW-1185">Reference proteome</keyword>
<evidence type="ECO:0000256" key="1">
    <source>
        <dbReference type="ARBA" id="ARBA00022450"/>
    </source>
</evidence>
<dbReference type="PROSITE" id="PS00012">
    <property type="entry name" value="PHOSPHOPANTETHEINE"/>
    <property type="match status" value="1"/>
</dbReference>